<evidence type="ECO:0000313" key="4">
    <source>
        <dbReference type="Proteomes" id="UP000199516"/>
    </source>
</evidence>
<feature type="non-terminal residue" evidence="3">
    <location>
        <position position="1"/>
    </location>
</feature>
<organism evidence="3 4">
    <name type="scientific">Alteribacillus iranensis</name>
    <dbReference type="NCBI Taxonomy" id="930128"/>
    <lineage>
        <taxon>Bacteria</taxon>
        <taxon>Bacillati</taxon>
        <taxon>Bacillota</taxon>
        <taxon>Bacilli</taxon>
        <taxon>Bacillales</taxon>
        <taxon>Bacillaceae</taxon>
        <taxon>Alteribacillus</taxon>
    </lineage>
</organism>
<dbReference type="NCBIfam" id="NF040570">
    <property type="entry name" value="guided_TnpB"/>
    <property type="match status" value="1"/>
</dbReference>
<dbReference type="AlphaFoldDB" id="A0A1I2FD28"/>
<dbReference type="Proteomes" id="UP000199516">
    <property type="component" value="Unassembled WGS sequence"/>
</dbReference>
<name>A0A1I2FD28_9BACI</name>
<keyword evidence="1" id="KW-0238">DNA-binding</keyword>
<feature type="domain" description="Cas12f1-like TNB" evidence="2">
    <location>
        <begin position="29"/>
        <end position="97"/>
    </location>
</feature>
<protein>
    <submittedName>
        <fullName evidence="3">Putative transposase</fullName>
    </submittedName>
</protein>
<proteinExistence type="predicted"/>
<dbReference type="InterPro" id="IPR010095">
    <property type="entry name" value="Cas12f1-like_TNB"/>
</dbReference>
<gene>
    <name evidence="3" type="ORF">SAMN05192532_11061</name>
</gene>
<accession>A0A1I2FD28</accession>
<dbReference type="GO" id="GO:0003677">
    <property type="term" value="F:DNA binding"/>
    <property type="evidence" value="ECO:0007669"/>
    <property type="project" value="UniProtKB-KW"/>
</dbReference>
<evidence type="ECO:0000313" key="3">
    <source>
        <dbReference type="EMBL" id="SFF02658.1"/>
    </source>
</evidence>
<dbReference type="Pfam" id="PF07282">
    <property type="entry name" value="Cas12f1-like_TNB"/>
    <property type="match status" value="1"/>
</dbReference>
<keyword evidence="4" id="KW-1185">Reference proteome</keyword>
<dbReference type="RefSeq" id="WP_143083243.1">
    <property type="nucleotide sequence ID" value="NZ_FONT01000010.1"/>
</dbReference>
<dbReference type="NCBIfam" id="TIGR01766">
    <property type="entry name" value="IS200/IS605 family accessory protein TnpB-like domain"/>
    <property type="match status" value="1"/>
</dbReference>
<reference evidence="3 4" key="1">
    <citation type="submission" date="2016-10" db="EMBL/GenBank/DDBJ databases">
        <authorList>
            <person name="de Groot N.N."/>
        </authorList>
    </citation>
    <scope>NUCLEOTIDE SEQUENCE [LARGE SCALE GENOMIC DNA]</scope>
    <source>
        <strain evidence="3 4">DSM 23995</strain>
    </source>
</reference>
<sequence>HDIIGIEDLQVSNMVKNRRLSKAIHEVSWSLFRTMLEYKADWYGKKVVVVPSNFPSSQLCSECGYQHKDVKDLAVREWECPSCRAHHDRDLNASKNIRKEALRLTEGTSGIA</sequence>
<evidence type="ECO:0000256" key="1">
    <source>
        <dbReference type="ARBA" id="ARBA00023125"/>
    </source>
</evidence>
<dbReference type="OrthoDB" id="56768at2"/>
<dbReference type="EMBL" id="FONT01000010">
    <property type="protein sequence ID" value="SFF02658.1"/>
    <property type="molecule type" value="Genomic_DNA"/>
</dbReference>
<evidence type="ECO:0000259" key="2">
    <source>
        <dbReference type="Pfam" id="PF07282"/>
    </source>
</evidence>